<protein>
    <submittedName>
        <fullName evidence="6">Uridine nucleosidase 1</fullName>
        <ecNumber evidence="6">3.2.2.3</ecNumber>
    </submittedName>
</protein>
<feature type="compositionally biased region" description="Polar residues" evidence="4">
    <location>
        <begin position="78"/>
        <end position="87"/>
    </location>
</feature>
<feature type="compositionally biased region" description="Basic and acidic residues" evidence="4">
    <location>
        <begin position="106"/>
        <end position="117"/>
    </location>
</feature>
<dbReference type="PANTHER" id="PTHR12304">
    <property type="entry name" value="INOSINE-URIDINE PREFERRING NUCLEOSIDE HYDROLASE"/>
    <property type="match status" value="1"/>
</dbReference>
<sequence length="117" mass="12938">MTDRIPVWLDVDTAHHPQLNFLGVSSSHGNAQQVHTTNNSSAVLKAVGRTDVQVYPGASKPFCREEVDTPDIHGEHILQTTGQVLTRTRSHGSRRHDSAATADNQYRQRRELPCGNS</sequence>
<dbReference type="InterPro" id="IPR036452">
    <property type="entry name" value="Ribo_hydro-like"/>
</dbReference>
<dbReference type="InterPro" id="IPR023186">
    <property type="entry name" value="IUNH"/>
</dbReference>
<keyword evidence="2 6" id="KW-0378">Hydrolase</keyword>
<dbReference type="GO" id="GO:0045437">
    <property type="term" value="F:uridine nucleosidase activity"/>
    <property type="evidence" value="ECO:0007669"/>
    <property type="project" value="UniProtKB-EC"/>
</dbReference>
<evidence type="ECO:0000256" key="3">
    <source>
        <dbReference type="ARBA" id="ARBA00023295"/>
    </source>
</evidence>
<comment type="similarity">
    <text evidence="1">Belongs to the IUNH family.</text>
</comment>
<evidence type="ECO:0000256" key="4">
    <source>
        <dbReference type="SAM" id="MobiDB-lite"/>
    </source>
</evidence>
<reference evidence="6 7" key="1">
    <citation type="submission" date="2023-08" db="EMBL/GenBank/DDBJ databases">
        <title>Black Yeasts Isolated from many extreme environments.</title>
        <authorList>
            <person name="Coleine C."/>
            <person name="Stajich J.E."/>
            <person name="Selbmann L."/>
        </authorList>
    </citation>
    <scope>NUCLEOTIDE SEQUENCE [LARGE SCALE GENOMIC DNA]</scope>
    <source>
        <strain evidence="6 7">CCFEE 6328</strain>
    </source>
</reference>
<dbReference type="PANTHER" id="PTHR12304:SF4">
    <property type="entry name" value="URIDINE NUCLEOSIDASE"/>
    <property type="match status" value="1"/>
</dbReference>
<dbReference type="Proteomes" id="UP001345691">
    <property type="component" value="Unassembled WGS sequence"/>
</dbReference>
<evidence type="ECO:0000259" key="5">
    <source>
        <dbReference type="Pfam" id="PF01156"/>
    </source>
</evidence>
<dbReference type="Gene3D" id="3.90.245.10">
    <property type="entry name" value="Ribonucleoside hydrolase-like"/>
    <property type="match status" value="1"/>
</dbReference>
<proteinExistence type="inferred from homology"/>
<comment type="caution">
    <text evidence="6">The sequence shown here is derived from an EMBL/GenBank/DDBJ whole genome shotgun (WGS) entry which is preliminary data.</text>
</comment>
<evidence type="ECO:0000256" key="2">
    <source>
        <dbReference type="ARBA" id="ARBA00022801"/>
    </source>
</evidence>
<evidence type="ECO:0000313" key="6">
    <source>
        <dbReference type="EMBL" id="KAK5068859.1"/>
    </source>
</evidence>
<dbReference type="InterPro" id="IPR001910">
    <property type="entry name" value="Inosine/uridine_hydrolase_dom"/>
</dbReference>
<dbReference type="Pfam" id="PF01156">
    <property type="entry name" value="IU_nuc_hydro"/>
    <property type="match status" value="1"/>
</dbReference>
<name>A0ABR0JSB4_9EURO</name>
<evidence type="ECO:0000256" key="1">
    <source>
        <dbReference type="ARBA" id="ARBA00009176"/>
    </source>
</evidence>
<dbReference type="EMBL" id="JAVRRF010000001">
    <property type="protein sequence ID" value="KAK5068859.1"/>
    <property type="molecule type" value="Genomic_DNA"/>
</dbReference>
<keyword evidence="3 6" id="KW-0326">Glycosidase</keyword>
<evidence type="ECO:0000313" key="7">
    <source>
        <dbReference type="Proteomes" id="UP001345691"/>
    </source>
</evidence>
<feature type="region of interest" description="Disordered" evidence="4">
    <location>
        <begin position="71"/>
        <end position="117"/>
    </location>
</feature>
<organism evidence="6 7">
    <name type="scientific">Exophiala sideris</name>
    <dbReference type="NCBI Taxonomy" id="1016849"/>
    <lineage>
        <taxon>Eukaryota</taxon>
        <taxon>Fungi</taxon>
        <taxon>Dikarya</taxon>
        <taxon>Ascomycota</taxon>
        <taxon>Pezizomycotina</taxon>
        <taxon>Eurotiomycetes</taxon>
        <taxon>Chaetothyriomycetidae</taxon>
        <taxon>Chaetothyriales</taxon>
        <taxon>Herpotrichiellaceae</taxon>
        <taxon>Exophiala</taxon>
    </lineage>
</organism>
<accession>A0ABR0JSB4</accession>
<dbReference type="SUPFAM" id="SSF53590">
    <property type="entry name" value="Nucleoside hydrolase"/>
    <property type="match status" value="1"/>
</dbReference>
<keyword evidence="7" id="KW-1185">Reference proteome</keyword>
<gene>
    <name evidence="6" type="primary">URH1_2</name>
    <name evidence="6" type="ORF">LTR69_000980</name>
</gene>
<feature type="domain" description="Inosine/uridine-preferring nucleoside hydrolase" evidence="5">
    <location>
        <begin position="14"/>
        <end position="87"/>
    </location>
</feature>
<dbReference type="EC" id="3.2.2.3" evidence="6"/>